<keyword evidence="3" id="KW-1185">Reference proteome</keyword>
<dbReference type="AlphaFoldDB" id="A0A550BVV8"/>
<protein>
    <submittedName>
        <fullName evidence="2">Uncharacterized protein</fullName>
    </submittedName>
</protein>
<sequence>MPESPSTSFSYWKARLDGQACTVVTSPQERRRTNFLLAPETPSPSYSHSTSSRRLLIHLTPNAAPYRKTQMFALRTPSAFLCTISRSSTVQNPAREFLEHGGAQSSTRPWWIRTAAPRAAVYFSRAAALRALRLLASTPFSPPRTIGGAGRAARCTLRSVETGQVKCPGIRAGILADDFETLGPGRAATLITLACRTVYSDESRCLLMRVALSALACRAVCSCVSRCLLWRATGSRPKSHVDEAKNRQNASQMSRNPRGNV</sequence>
<accession>A0A550BVV8</accession>
<evidence type="ECO:0000313" key="2">
    <source>
        <dbReference type="EMBL" id="TRM56667.1"/>
    </source>
</evidence>
<evidence type="ECO:0000313" key="3">
    <source>
        <dbReference type="Proteomes" id="UP000320762"/>
    </source>
</evidence>
<organism evidence="2 3">
    <name type="scientific">Schizophyllum amplum</name>
    <dbReference type="NCBI Taxonomy" id="97359"/>
    <lineage>
        <taxon>Eukaryota</taxon>
        <taxon>Fungi</taxon>
        <taxon>Dikarya</taxon>
        <taxon>Basidiomycota</taxon>
        <taxon>Agaricomycotina</taxon>
        <taxon>Agaricomycetes</taxon>
        <taxon>Agaricomycetidae</taxon>
        <taxon>Agaricales</taxon>
        <taxon>Schizophyllaceae</taxon>
        <taxon>Schizophyllum</taxon>
    </lineage>
</organism>
<reference evidence="2 3" key="1">
    <citation type="journal article" date="2019" name="New Phytol.">
        <title>Comparative genomics reveals unique wood-decay strategies and fruiting body development in the Schizophyllaceae.</title>
        <authorList>
            <person name="Almasi E."/>
            <person name="Sahu N."/>
            <person name="Krizsan K."/>
            <person name="Balint B."/>
            <person name="Kovacs G.M."/>
            <person name="Kiss B."/>
            <person name="Cseklye J."/>
            <person name="Drula E."/>
            <person name="Henrissat B."/>
            <person name="Nagy I."/>
            <person name="Chovatia M."/>
            <person name="Adam C."/>
            <person name="LaButti K."/>
            <person name="Lipzen A."/>
            <person name="Riley R."/>
            <person name="Grigoriev I.V."/>
            <person name="Nagy L.G."/>
        </authorList>
    </citation>
    <scope>NUCLEOTIDE SEQUENCE [LARGE SCALE GENOMIC DNA]</scope>
    <source>
        <strain evidence="2 3">NL-1724</strain>
    </source>
</reference>
<name>A0A550BVV8_9AGAR</name>
<gene>
    <name evidence="2" type="ORF">BD626DRAFT_541160</name>
</gene>
<dbReference type="EMBL" id="VDMD01000063">
    <property type="protein sequence ID" value="TRM56667.1"/>
    <property type="molecule type" value="Genomic_DNA"/>
</dbReference>
<dbReference type="Proteomes" id="UP000320762">
    <property type="component" value="Unassembled WGS sequence"/>
</dbReference>
<evidence type="ECO:0000256" key="1">
    <source>
        <dbReference type="SAM" id="MobiDB-lite"/>
    </source>
</evidence>
<proteinExistence type="predicted"/>
<comment type="caution">
    <text evidence="2">The sequence shown here is derived from an EMBL/GenBank/DDBJ whole genome shotgun (WGS) entry which is preliminary data.</text>
</comment>
<feature type="region of interest" description="Disordered" evidence="1">
    <location>
        <begin position="238"/>
        <end position="261"/>
    </location>
</feature>
<feature type="compositionally biased region" description="Polar residues" evidence="1">
    <location>
        <begin position="247"/>
        <end position="261"/>
    </location>
</feature>